<evidence type="ECO:0000313" key="2">
    <source>
        <dbReference type="Proteomes" id="UP000186851"/>
    </source>
</evidence>
<dbReference type="KEGG" id="oyw:OdinLCB4_001340"/>
<proteinExistence type="predicted"/>
<accession>A0AAF0D2R3</accession>
<evidence type="ECO:0000313" key="1">
    <source>
        <dbReference type="EMBL" id="WEU40605.1"/>
    </source>
</evidence>
<organism evidence="1 2">
    <name type="scientific">Odinarchaeota yellowstonii (strain LCB_4)</name>
    <dbReference type="NCBI Taxonomy" id="1841599"/>
    <lineage>
        <taxon>Archaea</taxon>
        <taxon>Promethearchaeati</taxon>
        <taxon>Candidatus Odinarchaeota</taxon>
        <taxon>Candidatus Odinarchaeia</taxon>
        <taxon>Candidatus Odinarchaeales</taxon>
        <taxon>Candidatus Odinarchaeaceae</taxon>
        <taxon>Candidatus Odinarchaeum</taxon>
    </lineage>
</organism>
<dbReference type="Proteomes" id="UP000186851">
    <property type="component" value="Chromosome"/>
</dbReference>
<gene>
    <name evidence="1" type="ORF">OdinLCB4_001340</name>
</gene>
<dbReference type="EMBL" id="CP091871">
    <property type="protein sequence ID" value="WEU40605.1"/>
    <property type="molecule type" value="Genomic_DNA"/>
</dbReference>
<protein>
    <submittedName>
        <fullName evidence="1">Uncharacterized protein</fullName>
    </submittedName>
</protein>
<reference evidence="1" key="2">
    <citation type="journal article" date="2022" name="Nat. Microbiol.">
        <title>A closed Candidatus Odinarchaeum chromosome exposes Asgard archaeal viruses.</title>
        <authorList>
            <person name="Tamarit D."/>
            <person name="Caceres E.F."/>
            <person name="Krupovic M."/>
            <person name="Nijland R."/>
            <person name="Eme L."/>
            <person name="Robinson N.P."/>
            <person name="Ettema T.J.G."/>
        </authorList>
    </citation>
    <scope>NUCLEOTIDE SEQUENCE</scope>
    <source>
        <strain evidence="1">LCB_4</strain>
    </source>
</reference>
<dbReference type="AlphaFoldDB" id="A0AAF0D2R3"/>
<name>A0AAF0D2R3_ODILC</name>
<sequence length="334" mass="39050">MSGEKDEKEFFDNEELDDIFAVFDEEGEIDLGETLYNCIEPFFKHPRKMLAGSKALKISLPEKKRIGAPVYHNFLLSYDKIKAYEVLPVTVNRDRSSYPLNFNRAADYTLGEVFLFGFSKDETEWYAMDLFIPVDDIQKIENILLEKTSRPQLKGLTHYGNLAAVKYIMSLCEKIYEYQVDVADWIKSSSFVRPIRDKFEKYAPREGENKPPKIYVFKEGIAQVFSDDSSSILHQMSTFWPWYLISNVIEKENKLIFEWYDKTYSFTQLISKNADRLELKKVCLECLTASRSIQIHKTFFIRSNSFPSRYEASWYNLEPFACEASRVGLPPTIR</sequence>
<reference evidence="1" key="1">
    <citation type="journal article" date="2017" name="Nature">
        <title>Asgard archaea illuminate the origin of eukaryotic cellular complexity.</title>
        <authorList>
            <person name="Zaremba-Niedzwiedzka K."/>
            <person name="Caceres E.F."/>
            <person name="Saw J.H."/>
            <person name="Backstrom D."/>
            <person name="Juzokaite L."/>
            <person name="Vancaester E."/>
            <person name="Seitz K.W."/>
            <person name="Anantharaman K."/>
            <person name="Starnawski P."/>
            <person name="Kjeldsen K.U."/>
            <person name="Scott M.B."/>
            <person name="Nunoura T."/>
            <person name="Banfield J.F."/>
            <person name="Schramm A."/>
            <person name="Baker B.J."/>
            <person name="Spang A."/>
            <person name="Ettema T.J.G."/>
        </authorList>
    </citation>
    <scope>NUCLEOTIDE SEQUENCE</scope>
    <source>
        <strain evidence="1">LCB_4</strain>
    </source>
</reference>